<proteinExistence type="inferred from homology"/>
<dbReference type="EMBL" id="JACIEA010000001">
    <property type="protein sequence ID" value="MBB3942717.1"/>
    <property type="molecule type" value="Genomic_DNA"/>
</dbReference>
<dbReference type="Gene3D" id="1.20.1600.10">
    <property type="entry name" value="Outer membrane efflux proteins (OEP)"/>
    <property type="match status" value="1"/>
</dbReference>
<evidence type="ECO:0000256" key="3">
    <source>
        <dbReference type="ARBA" id="ARBA00022448"/>
    </source>
</evidence>
<gene>
    <name evidence="9" type="ORF">GGR91_000939</name>
</gene>
<keyword evidence="6" id="KW-0472">Membrane</keyword>
<dbReference type="GO" id="GO:0015562">
    <property type="term" value="F:efflux transmembrane transporter activity"/>
    <property type="evidence" value="ECO:0007669"/>
    <property type="project" value="InterPro"/>
</dbReference>
<dbReference type="AlphaFoldDB" id="A0A840B0H8"/>
<evidence type="ECO:0000256" key="6">
    <source>
        <dbReference type="ARBA" id="ARBA00023136"/>
    </source>
</evidence>
<keyword evidence="10" id="KW-1185">Reference proteome</keyword>
<reference evidence="9 10" key="1">
    <citation type="submission" date="2020-08" db="EMBL/GenBank/DDBJ databases">
        <title>Genomic Encyclopedia of Type Strains, Phase IV (KMG-IV): sequencing the most valuable type-strain genomes for metagenomic binning, comparative biology and taxonomic classification.</title>
        <authorList>
            <person name="Goeker M."/>
        </authorList>
    </citation>
    <scope>NUCLEOTIDE SEQUENCE [LARGE SCALE GENOMIC DNA]</scope>
    <source>
        <strain evidence="9 10">DSM 29050</strain>
    </source>
</reference>
<comment type="subcellular location">
    <subcellularLocation>
        <location evidence="1">Cell outer membrane</location>
    </subcellularLocation>
</comment>
<keyword evidence="7" id="KW-0998">Cell outer membrane</keyword>
<keyword evidence="8" id="KW-0732">Signal</keyword>
<dbReference type="PANTHER" id="PTHR30026">
    <property type="entry name" value="OUTER MEMBRANE PROTEIN TOLC"/>
    <property type="match status" value="1"/>
</dbReference>
<evidence type="ECO:0000256" key="4">
    <source>
        <dbReference type="ARBA" id="ARBA00022452"/>
    </source>
</evidence>
<evidence type="ECO:0000256" key="1">
    <source>
        <dbReference type="ARBA" id="ARBA00004442"/>
    </source>
</evidence>
<name>A0A840B0H8_9SPHN</name>
<keyword evidence="4" id="KW-1134">Transmembrane beta strand</keyword>
<feature type="chain" id="PRO_5032465678" evidence="8">
    <location>
        <begin position="31"/>
        <end position="458"/>
    </location>
</feature>
<protein>
    <submittedName>
        <fullName evidence="9">Outer membrane protein</fullName>
    </submittedName>
</protein>
<evidence type="ECO:0000256" key="8">
    <source>
        <dbReference type="SAM" id="SignalP"/>
    </source>
</evidence>
<organism evidence="9 10">
    <name type="scientific">Sphingorhabdus rigui</name>
    <dbReference type="NCBI Taxonomy" id="1282858"/>
    <lineage>
        <taxon>Bacteria</taxon>
        <taxon>Pseudomonadati</taxon>
        <taxon>Pseudomonadota</taxon>
        <taxon>Alphaproteobacteria</taxon>
        <taxon>Sphingomonadales</taxon>
        <taxon>Sphingomonadaceae</taxon>
        <taxon>Sphingorhabdus</taxon>
    </lineage>
</organism>
<dbReference type="Proteomes" id="UP000581447">
    <property type="component" value="Unassembled WGS sequence"/>
</dbReference>
<comment type="similarity">
    <text evidence="2">Belongs to the outer membrane factor (OMF) (TC 1.B.17) family.</text>
</comment>
<evidence type="ECO:0000256" key="7">
    <source>
        <dbReference type="ARBA" id="ARBA00023237"/>
    </source>
</evidence>
<keyword evidence="5" id="KW-0812">Transmembrane</keyword>
<dbReference type="Pfam" id="PF02321">
    <property type="entry name" value="OEP"/>
    <property type="match status" value="2"/>
</dbReference>
<comment type="caution">
    <text evidence="9">The sequence shown here is derived from an EMBL/GenBank/DDBJ whole genome shotgun (WGS) entry which is preliminary data.</text>
</comment>
<keyword evidence="3" id="KW-0813">Transport</keyword>
<dbReference type="PANTHER" id="PTHR30026:SF20">
    <property type="entry name" value="OUTER MEMBRANE PROTEIN TOLC"/>
    <property type="match status" value="1"/>
</dbReference>
<dbReference type="GO" id="GO:1990281">
    <property type="term" value="C:efflux pump complex"/>
    <property type="evidence" value="ECO:0007669"/>
    <property type="project" value="TreeGrafter"/>
</dbReference>
<accession>A0A840B0H8</accession>
<dbReference type="GO" id="GO:0009279">
    <property type="term" value="C:cell outer membrane"/>
    <property type="evidence" value="ECO:0007669"/>
    <property type="project" value="UniProtKB-SubCell"/>
</dbReference>
<sequence length="458" mass="49975">MVKRVAFAAARAMLAASATLVLANAHAVHAETLMDVVQSAQENDPEYRAARFQNQADAEATRQAWARFKPQVRASAATNLTRQEIISSDNSVYDIGKNSYPDYGYEVRIDQSLFDFQNWAGLRAARTLRRQSSAQFEVAKQDLLLRVVERYFTLLAAQEAASAARAEVRAIDAHVKLVSSKYARGAVRYAELLDVQARYQMVLAKQIQTESGIRDAAIAIKEVTGVYPGSLDDLSDAMTVATVTPDEPQHWVDLAVQNNPRIIAAAHAARRGDQLIAVEKAAGYPTLNLQMFHDRRKTEGSLFGGGSDISQLGARVRLDVPISAGGQVRSRVNEARALYEKAVAESVRTSRGVERQTLLSIDSINTAAARVGALKASLDAQEKVVQQLNAAFRAGVSASVDYLDSERDLFQARAEYLRARYDFALNTVRLRHALGLLSIDDIAELSGKMAPVAPSDGG</sequence>
<evidence type="ECO:0000313" key="9">
    <source>
        <dbReference type="EMBL" id="MBB3942717.1"/>
    </source>
</evidence>
<evidence type="ECO:0000313" key="10">
    <source>
        <dbReference type="Proteomes" id="UP000581447"/>
    </source>
</evidence>
<dbReference type="RefSeq" id="WP_183940545.1">
    <property type="nucleotide sequence ID" value="NZ_BAABBG010000001.1"/>
</dbReference>
<evidence type="ECO:0000256" key="5">
    <source>
        <dbReference type="ARBA" id="ARBA00022692"/>
    </source>
</evidence>
<evidence type="ECO:0000256" key="2">
    <source>
        <dbReference type="ARBA" id="ARBA00007613"/>
    </source>
</evidence>
<dbReference type="InterPro" id="IPR003423">
    <property type="entry name" value="OMP_efflux"/>
</dbReference>
<feature type="signal peptide" evidence="8">
    <location>
        <begin position="1"/>
        <end position="30"/>
    </location>
</feature>
<dbReference type="GO" id="GO:0015288">
    <property type="term" value="F:porin activity"/>
    <property type="evidence" value="ECO:0007669"/>
    <property type="project" value="TreeGrafter"/>
</dbReference>
<dbReference type="SUPFAM" id="SSF56954">
    <property type="entry name" value="Outer membrane efflux proteins (OEP)"/>
    <property type="match status" value="1"/>
</dbReference>
<dbReference type="InterPro" id="IPR051906">
    <property type="entry name" value="TolC-like"/>
</dbReference>